<accession>A0AAN8INJ0</accession>
<comment type="caution">
    <text evidence="1">The sequence shown here is derived from an EMBL/GenBank/DDBJ whole genome shotgun (WGS) entry which is preliminary data.</text>
</comment>
<protein>
    <submittedName>
        <fullName evidence="1">Uncharacterized protein</fullName>
    </submittedName>
</protein>
<name>A0AAN8INJ0_TRICO</name>
<dbReference type="Proteomes" id="UP001331761">
    <property type="component" value="Unassembled WGS sequence"/>
</dbReference>
<proteinExistence type="predicted"/>
<dbReference type="AlphaFoldDB" id="A0AAN8INJ0"/>
<sequence length="139" mass="15438">MPAHFENTCPYPFSYCSPSAKDYLTSASITPNGSCSSPNTHADNPASYFELDLITHCLVSSPLRVTIPSPSPPPSDDQPMQGTDSLLLCALPKTEPELRTWSVFQERHRPPFDAFYDVTTTIEAVISFLHFRIFTAIVK</sequence>
<evidence type="ECO:0000313" key="2">
    <source>
        <dbReference type="Proteomes" id="UP001331761"/>
    </source>
</evidence>
<organism evidence="1 2">
    <name type="scientific">Trichostrongylus colubriformis</name>
    <name type="common">Black scour worm</name>
    <dbReference type="NCBI Taxonomy" id="6319"/>
    <lineage>
        <taxon>Eukaryota</taxon>
        <taxon>Metazoa</taxon>
        <taxon>Ecdysozoa</taxon>
        <taxon>Nematoda</taxon>
        <taxon>Chromadorea</taxon>
        <taxon>Rhabditida</taxon>
        <taxon>Rhabditina</taxon>
        <taxon>Rhabditomorpha</taxon>
        <taxon>Strongyloidea</taxon>
        <taxon>Trichostrongylidae</taxon>
        <taxon>Trichostrongylus</taxon>
    </lineage>
</organism>
<dbReference type="EMBL" id="WIXE01012516">
    <property type="protein sequence ID" value="KAK5975872.1"/>
    <property type="molecule type" value="Genomic_DNA"/>
</dbReference>
<evidence type="ECO:0000313" key="1">
    <source>
        <dbReference type="EMBL" id="KAK5975872.1"/>
    </source>
</evidence>
<keyword evidence="2" id="KW-1185">Reference proteome</keyword>
<gene>
    <name evidence="1" type="ORF">GCK32_019000</name>
</gene>
<reference evidence="1 2" key="1">
    <citation type="submission" date="2019-10" db="EMBL/GenBank/DDBJ databases">
        <title>Assembly and Annotation for the nematode Trichostrongylus colubriformis.</title>
        <authorList>
            <person name="Martin J."/>
        </authorList>
    </citation>
    <scope>NUCLEOTIDE SEQUENCE [LARGE SCALE GENOMIC DNA]</scope>
    <source>
        <strain evidence="1">G859</strain>
        <tissue evidence="1">Whole worm</tissue>
    </source>
</reference>